<dbReference type="Gene3D" id="1.10.357.10">
    <property type="entry name" value="Tetracycline Repressor, domain 2"/>
    <property type="match status" value="1"/>
</dbReference>
<keyword evidence="1" id="KW-0805">Transcription regulation</keyword>
<accession>A0A3A4A524</accession>
<keyword evidence="2 4" id="KW-0238">DNA-binding</keyword>
<organism evidence="6 7">
    <name type="scientific">Bailinhaonella thermotolerans</name>
    <dbReference type="NCBI Taxonomy" id="1070861"/>
    <lineage>
        <taxon>Bacteria</taxon>
        <taxon>Bacillati</taxon>
        <taxon>Actinomycetota</taxon>
        <taxon>Actinomycetes</taxon>
        <taxon>Streptosporangiales</taxon>
        <taxon>Streptosporangiaceae</taxon>
        <taxon>Bailinhaonella</taxon>
    </lineage>
</organism>
<evidence type="ECO:0000256" key="1">
    <source>
        <dbReference type="ARBA" id="ARBA00023015"/>
    </source>
</evidence>
<dbReference type="OrthoDB" id="5242485at2"/>
<evidence type="ECO:0000256" key="3">
    <source>
        <dbReference type="ARBA" id="ARBA00023163"/>
    </source>
</evidence>
<evidence type="ECO:0000313" key="6">
    <source>
        <dbReference type="EMBL" id="RJL20669.1"/>
    </source>
</evidence>
<evidence type="ECO:0000256" key="4">
    <source>
        <dbReference type="PROSITE-ProRule" id="PRU00335"/>
    </source>
</evidence>
<evidence type="ECO:0000256" key="2">
    <source>
        <dbReference type="ARBA" id="ARBA00023125"/>
    </source>
</evidence>
<evidence type="ECO:0000313" key="7">
    <source>
        <dbReference type="Proteomes" id="UP000265768"/>
    </source>
</evidence>
<dbReference type="GO" id="GO:0003700">
    <property type="term" value="F:DNA-binding transcription factor activity"/>
    <property type="evidence" value="ECO:0007669"/>
    <property type="project" value="TreeGrafter"/>
</dbReference>
<dbReference type="Pfam" id="PF00440">
    <property type="entry name" value="TetR_N"/>
    <property type="match status" value="1"/>
</dbReference>
<dbReference type="RefSeq" id="WP_119931673.1">
    <property type="nucleotide sequence ID" value="NZ_QZEY01000029.1"/>
</dbReference>
<reference evidence="6 7" key="1">
    <citation type="submission" date="2018-09" db="EMBL/GenBank/DDBJ databases">
        <title>YIM 75507 draft genome.</title>
        <authorList>
            <person name="Tang S."/>
            <person name="Feng Y."/>
        </authorList>
    </citation>
    <scope>NUCLEOTIDE SEQUENCE [LARGE SCALE GENOMIC DNA]</scope>
    <source>
        <strain evidence="6 7">YIM 75507</strain>
    </source>
</reference>
<dbReference type="SUPFAM" id="SSF48498">
    <property type="entry name" value="Tetracyclin repressor-like, C-terminal domain"/>
    <property type="match status" value="1"/>
</dbReference>
<gene>
    <name evidence="6" type="ORF">D5H75_39035</name>
</gene>
<dbReference type="Proteomes" id="UP000265768">
    <property type="component" value="Unassembled WGS sequence"/>
</dbReference>
<feature type="DNA-binding region" description="H-T-H motif" evidence="4">
    <location>
        <begin position="54"/>
        <end position="73"/>
    </location>
</feature>
<proteinExistence type="predicted"/>
<dbReference type="PANTHER" id="PTHR30055:SF234">
    <property type="entry name" value="HTH-TYPE TRANSCRIPTIONAL REGULATOR BETI"/>
    <property type="match status" value="1"/>
</dbReference>
<feature type="domain" description="HTH tetR-type" evidence="5">
    <location>
        <begin position="31"/>
        <end position="91"/>
    </location>
</feature>
<sequence length="214" mass="22896">MSGSGGAPGSARGSLKLPSGRHGLSRSFVAENQRGRILAAVAAVTSDLGYSGLTVETIIAAAGVSRRTFYEFFRNKEDAFLAAYDDAVVRLSRRLIEAMETGRDPMERLRGTIGGYLGFVAEQPELARMCIVEVLAAGSEAIRRRDAAMRAFSQALEPDIRELFPGGVAPELRAEMIVEGVYGIVYTRVLQGRIGELPGLLEGLLHAVLSGARA</sequence>
<protein>
    <submittedName>
        <fullName evidence="6">TetR/AcrR family transcriptional regulator</fullName>
    </submittedName>
</protein>
<name>A0A3A4A524_9ACTN</name>
<keyword evidence="7" id="KW-1185">Reference proteome</keyword>
<dbReference type="InterPro" id="IPR036271">
    <property type="entry name" value="Tet_transcr_reg_TetR-rel_C_sf"/>
</dbReference>
<dbReference type="InterPro" id="IPR050109">
    <property type="entry name" value="HTH-type_TetR-like_transc_reg"/>
</dbReference>
<dbReference type="EMBL" id="QZEY01000029">
    <property type="protein sequence ID" value="RJL20669.1"/>
    <property type="molecule type" value="Genomic_DNA"/>
</dbReference>
<dbReference type="InterPro" id="IPR009057">
    <property type="entry name" value="Homeodomain-like_sf"/>
</dbReference>
<comment type="caution">
    <text evidence="6">The sequence shown here is derived from an EMBL/GenBank/DDBJ whole genome shotgun (WGS) entry which is preliminary data.</text>
</comment>
<dbReference type="GO" id="GO:0000976">
    <property type="term" value="F:transcription cis-regulatory region binding"/>
    <property type="evidence" value="ECO:0007669"/>
    <property type="project" value="TreeGrafter"/>
</dbReference>
<dbReference type="PANTHER" id="PTHR30055">
    <property type="entry name" value="HTH-TYPE TRANSCRIPTIONAL REGULATOR RUTR"/>
    <property type="match status" value="1"/>
</dbReference>
<dbReference type="InterPro" id="IPR001647">
    <property type="entry name" value="HTH_TetR"/>
</dbReference>
<dbReference type="PROSITE" id="PS50977">
    <property type="entry name" value="HTH_TETR_2"/>
    <property type="match status" value="1"/>
</dbReference>
<keyword evidence="3" id="KW-0804">Transcription</keyword>
<dbReference type="AlphaFoldDB" id="A0A3A4A524"/>
<dbReference type="PRINTS" id="PR00455">
    <property type="entry name" value="HTHTETR"/>
</dbReference>
<dbReference type="SUPFAM" id="SSF46689">
    <property type="entry name" value="Homeodomain-like"/>
    <property type="match status" value="1"/>
</dbReference>
<evidence type="ECO:0000259" key="5">
    <source>
        <dbReference type="PROSITE" id="PS50977"/>
    </source>
</evidence>